<proteinExistence type="predicted"/>
<organism evidence="2 3">
    <name type="scientific">Gelidibacter pelagius</name>
    <dbReference type="NCBI Taxonomy" id="2819985"/>
    <lineage>
        <taxon>Bacteria</taxon>
        <taxon>Pseudomonadati</taxon>
        <taxon>Bacteroidota</taxon>
        <taxon>Flavobacteriia</taxon>
        <taxon>Flavobacteriales</taxon>
        <taxon>Flavobacteriaceae</taxon>
        <taxon>Gelidibacter</taxon>
    </lineage>
</organism>
<dbReference type="Pfam" id="PF13091">
    <property type="entry name" value="PLDc_2"/>
    <property type="match status" value="2"/>
</dbReference>
<dbReference type="Gene3D" id="3.30.870.10">
    <property type="entry name" value="Endonuclease Chain A"/>
    <property type="match status" value="2"/>
</dbReference>
<dbReference type="EMBL" id="JAGEVG010000001">
    <property type="protein sequence ID" value="MBO3096823.1"/>
    <property type="molecule type" value="Genomic_DNA"/>
</dbReference>
<name>A0ABS3SM89_9FLAO</name>
<sequence length="473" mass="54290">MNNSLIDKEIFEGGYFVLNDNRTQAKLGEYPNLLFTLDGYPQIKNHIIKLIRSSVKVIKLCSFIISDEEIAFELLEKCKNTDVAVFLLTQLDDKKFNFDFLPEEVSSRQGKEHMSIITRLYGLGAHVRAATSAHAKFIVCDNCDALLMSANITSPSLNTNPETGVILKKEKGYRELDKLFDILFQKGTEYVGFTTSGKKQLISSRSTHITEEILELIDESSIKFTWENLNNSLYESIVQLIKEAKSDIFISTYSVVGLDEISEFVEELRKANNRGLAIKLFCRAMNHRKDHLESCLKLKQIGIEIYGDYFNHSKGIYSGDKGILFTANIDGNHGLINGFEVGAIIQENQLTDFKNFVEWQIETAPFYFTINPSKQTYYDMYDVYAGFKNIEKPSFPSSCIIYTDIEIKDEVFKNPIYLLTDEDKNVLKMRISDIEYDVEMERSNINVINKSKNKSYNMQSYLLKYKEIDVVNN</sequence>
<feature type="domain" description="Phospholipase D-like" evidence="1">
    <location>
        <begin position="237"/>
        <end position="349"/>
    </location>
</feature>
<comment type="caution">
    <text evidence="2">The sequence shown here is derived from an EMBL/GenBank/DDBJ whole genome shotgun (WGS) entry which is preliminary data.</text>
</comment>
<accession>A0ABS3SM89</accession>
<gene>
    <name evidence="2" type="ORF">J4051_00975</name>
</gene>
<keyword evidence="3" id="KW-1185">Reference proteome</keyword>
<dbReference type="RefSeq" id="WP_208231739.1">
    <property type="nucleotide sequence ID" value="NZ_JAGEVG010000001.1"/>
</dbReference>
<dbReference type="Proteomes" id="UP000681315">
    <property type="component" value="Unassembled WGS sequence"/>
</dbReference>
<evidence type="ECO:0000313" key="2">
    <source>
        <dbReference type="EMBL" id="MBO3096823.1"/>
    </source>
</evidence>
<reference evidence="2 3" key="1">
    <citation type="submission" date="2021-03" db="EMBL/GenBank/DDBJ databases">
        <title>Gelidibacter sp. nov., isolated from costal sediment.</title>
        <authorList>
            <person name="Lun K.-Y."/>
        </authorList>
    </citation>
    <scope>NUCLEOTIDE SEQUENCE [LARGE SCALE GENOMIC DNA]</scope>
    <source>
        <strain evidence="2 3">DF109</strain>
    </source>
</reference>
<protein>
    <recommendedName>
        <fullName evidence="1">Phospholipase D-like domain-containing protein</fullName>
    </recommendedName>
</protein>
<evidence type="ECO:0000259" key="1">
    <source>
        <dbReference type="Pfam" id="PF13091"/>
    </source>
</evidence>
<feature type="domain" description="Phospholipase D-like" evidence="1">
    <location>
        <begin position="47"/>
        <end position="181"/>
    </location>
</feature>
<evidence type="ECO:0000313" key="3">
    <source>
        <dbReference type="Proteomes" id="UP000681315"/>
    </source>
</evidence>
<dbReference type="InterPro" id="IPR025202">
    <property type="entry name" value="PLD-like_dom"/>
</dbReference>
<dbReference type="SUPFAM" id="SSF56024">
    <property type="entry name" value="Phospholipase D/nuclease"/>
    <property type="match status" value="2"/>
</dbReference>